<evidence type="ECO:0000259" key="1">
    <source>
        <dbReference type="Pfam" id="PF01408"/>
    </source>
</evidence>
<evidence type="ECO:0000313" key="3">
    <source>
        <dbReference type="EMBL" id="KKK65379.1"/>
    </source>
</evidence>
<dbReference type="SUPFAM" id="SSF55347">
    <property type="entry name" value="Glyceraldehyde-3-phosphate dehydrogenase-like, C-terminal domain"/>
    <property type="match status" value="1"/>
</dbReference>
<dbReference type="InterPro" id="IPR055170">
    <property type="entry name" value="GFO_IDH_MocA-like_dom"/>
</dbReference>
<dbReference type="EMBL" id="LAZR01060584">
    <property type="protein sequence ID" value="KKK65379.1"/>
    <property type="molecule type" value="Genomic_DNA"/>
</dbReference>
<dbReference type="InterPro" id="IPR036291">
    <property type="entry name" value="NAD(P)-bd_dom_sf"/>
</dbReference>
<dbReference type="Pfam" id="PF01408">
    <property type="entry name" value="GFO_IDH_MocA"/>
    <property type="match status" value="1"/>
</dbReference>
<name>A0A0F8ZG05_9ZZZZ</name>
<dbReference type="Gene3D" id="3.40.50.720">
    <property type="entry name" value="NAD(P)-binding Rossmann-like Domain"/>
    <property type="match status" value="1"/>
</dbReference>
<dbReference type="Pfam" id="PF22725">
    <property type="entry name" value="GFO_IDH_MocA_C3"/>
    <property type="match status" value="1"/>
</dbReference>
<comment type="caution">
    <text evidence="3">The sequence shown here is derived from an EMBL/GenBank/DDBJ whole genome shotgun (WGS) entry which is preliminary data.</text>
</comment>
<sequence length="318" mass="34872">MKLRIAFAGFRHAHILDLYRLASERDDLEVVAACEEHAPTRDELTANAAVTVTHASCDEMWDQAQFDILAIGDYYGRRGGLAIRGLESGKHVIVDKPLCADLGELGRIAELSAERGLAVGCMLTMRDGGNWIALKKIIADGRIGEVITIDFQGQHPLMWGRRPEWYFQPGKHGGTINDIAIHALDTIPWMTGRQIVEVVAARAWNARLAQAECFQDAAQLMLKLDNGGGVLGDVSYLVPDSFAYALKLYWRYTIHGSKGMAETSAKTEGVDLWIDGAETVERVPAAPGRKGGYLEDMLAEIRGEDLPPDALTTEEVLA</sequence>
<dbReference type="InterPro" id="IPR000683">
    <property type="entry name" value="Gfo/Idh/MocA-like_OxRdtase_N"/>
</dbReference>
<feature type="domain" description="Gfo/Idh/MocA-like oxidoreductase N-terminal" evidence="1">
    <location>
        <begin position="20"/>
        <end position="119"/>
    </location>
</feature>
<dbReference type="Gene3D" id="3.30.360.10">
    <property type="entry name" value="Dihydrodipicolinate Reductase, domain 2"/>
    <property type="match status" value="1"/>
</dbReference>
<dbReference type="AlphaFoldDB" id="A0A0F8ZG05"/>
<gene>
    <name evidence="3" type="ORF">LCGC14_2974730</name>
</gene>
<protein>
    <recommendedName>
        <fullName evidence="4">Gfo/Idh/MocA-like oxidoreductase N-terminal domain-containing protein</fullName>
    </recommendedName>
</protein>
<dbReference type="SUPFAM" id="SSF51735">
    <property type="entry name" value="NAD(P)-binding Rossmann-fold domains"/>
    <property type="match status" value="1"/>
</dbReference>
<reference evidence="3" key="1">
    <citation type="journal article" date="2015" name="Nature">
        <title>Complex archaea that bridge the gap between prokaryotes and eukaryotes.</title>
        <authorList>
            <person name="Spang A."/>
            <person name="Saw J.H."/>
            <person name="Jorgensen S.L."/>
            <person name="Zaremba-Niedzwiedzka K."/>
            <person name="Martijn J."/>
            <person name="Lind A.E."/>
            <person name="van Eijk R."/>
            <person name="Schleper C."/>
            <person name="Guy L."/>
            <person name="Ettema T.J."/>
        </authorList>
    </citation>
    <scope>NUCLEOTIDE SEQUENCE</scope>
</reference>
<accession>A0A0F8ZG05</accession>
<evidence type="ECO:0008006" key="4">
    <source>
        <dbReference type="Google" id="ProtNLM"/>
    </source>
</evidence>
<feature type="domain" description="GFO/IDH/MocA-like oxidoreductase" evidence="2">
    <location>
        <begin position="133"/>
        <end position="261"/>
    </location>
</feature>
<dbReference type="GO" id="GO:0000166">
    <property type="term" value="F:nucleotide binding"/>
    <property type="evidence" value="ECO:0007669"/>
    <property type="project" value="InterPro"/>
</dbReference>
<evidence type="ECO:0000259" key="2">
    <source>
        <dbReference type="Pfam" id="PF22725"/>
    </source>
</evidence>
<proteinExistence type="predicted"/>
<feature type="non-terminal residue" evidence="3">
    <location>
        <position position="318"/>
    </location>
</feature>
<dbReference type="PANTHER" id="PTHR43708:SF8">
    <property type="entry name" value="OXIDOREDUCTASE"/>
    <property type="match status" value="1"/>
</dbReference>
<dbReference type="InterPro" id="IPR051317">
    <property type="entry name" value="Gfo/Idh/MocA_oxidoreduct"/>
</dbReference>
<organism evidence="3">
    <name type="scientific">marine sediment metagenome</name>
    <dbReference type="NCBI Taxonomy" id="412755"/>
    <lineage>
        <taxon>unclassified sequences</taxon>
        <taxon>metagenomes</taxon>
        <taxon>ecological metagenomes</taxon>
    </lineage>
</organism>
<dbReference type="PANTHER" id="PTHR43708">
    <property type="entry name" value="CONSERVED EXPRESSED OXIDOREDUCTASE (EUROFUNG)"/>
    <property type="match status" value="1"/>
</dbReference>